<keyword evidence="2" id="KW-0808">Transferase</keyword>
<protein>
    <submittedName>
        <fullName evidence="2">Sulfate adenylyltransferase</fullName>
        <ecNumber evidence="2">2.7.7.4</ecNumber>
    </submittedName>
</protein>
<gene>
    <name evidence="2" type="primary">sat_2</name>
    <name evidence="2" type="ORF">NCTC11807_00394</name>
</gene>
<evidence type="ECO:0000259" key="1">
    <source>
        <dbReference type="Pfam" id="PF14306"/>
    </source>
</evidence>
<dbReference type="EC" id="2.7.7.4" evidence="2"/>
<dbReference type="InterPro" id="IPR025980">
    <property type="entry name" value="ATP-Sase_PUA-like_dom"/>
</dbReference>
<keyword evidence="2" id="KW-0548">Nucleotidyltransferase</keyword>
<dbReference type="Proteomes" id="UP000255425">
    <property type="component" value="Unassembled WGS sequence"/>
</dbReference>
<keyword evidence="3" id="KW-1185">Reference proteome</keyword>
<dbReference type="Pfam" id="PF14306">
    <property type="entry name" value="PUA_2"/>
    <property type="match status" value="1"/>
</dbReference>
<accession>A0A380GXI9</accession>
<dbReference type="EMBL" id="UHDZ01000001">
    <property type="protein sequence ID" value="SUM68017.1"/>
    <property type="molecule type" value="Genomic_DNA"/>
</dbReference>
<proteinExistence type="predicted"/>
<evidence type="ECO:0000313" key="3">
    <source>
        <dbReference type="Proteomes" id="UP000255425"/>
    </source>
</evidence>
<dbReference type="GO" id="GO:0004781">
    <property type="term" value="F:sulfate adenylyltransferase (ATP) activity"/>
    <property type="evidence" value="ECO:0007669"/>
    <property type="project" value="UniProtKB-EC"/>
</dbReference>
<evidence type="ECO:0000313" key="2">
    <source>
        <dbReference type="EMBL" id="SUM68017.1"/>
    </source>
</evidence>
<name>A0A380GXI9_9STAP</name>
<dbReference type="PANTHER" id="PTHR43509:SF1">
    <property type="entry name" value="SULFATE ADENYLYLTRANSFERASE"/>
    <property type="match status" value="1"/>
</dbReference>
<sequence length="114" mass="13062">MSEAYYTKVVEEAHLENGLVWSIPITLPVTEDEADQLNIGDNVALYGEDGKLYGTLKLEEKYTYDKEKEARLVYGITEDEHPGVKKVYEKGNIYLAGPIQLLNRRHMMNSRNII</sequence>
<dbReference type="Gene3D" id="3.10.400.10">
    <property type="entry name" value="Sulfate adenylyltransferase"/>
    <property type="match status" value="1"/>
</dbReference>
<organism evidence="2 3">
    <name type="scientific">Staphylococcus saccharolyticus</name>
    <dbReference type="NCBI Taxonomy" id="33028"/>
    <lineage>
        <taxon>Bacteria</taxon>
        <taxon>Bacillati</taxon>
        <taxon>Bacillota</taxon>
        <taxon>Bacilli</taxon>
        <taxon>Bacillales</taxon>
        <taxon>Staphylococcaceae</taxon>
        <taxon>Staphylococcus</taxon>
    </lineage>
</organism>
<dbReference type="InterPro" id="IPR015947">
    <property type="entry name" value="PUA-like_sf"/>
</dbReference>
<dbReference type="AlphaFoldDB" id="A0A380GXI9"/>
<dbReference type="SUPFAM" id="SSF88697">
    <property type="entry name" value="PUA domain-like"/>
    <property type="match status" value="1"/>
</dbReference>
<dbReference type="PANTHER" id="PTHR43509">
    <property type="match status" value="1"/>
</dbReference>
<feature type="domain" description="ATP-sulfurylase PUA-like" evidence="1">
    <location>
        <begin position="1"/>
        <end position="104"/>
    </location>
</feature>
<reference evidence="2 3" key="1">
    <citation type="submission" date="2018-06" db="EMBL/GenBank/DDBJ databases">
        <authorList>
            <consortium name="Pathogen Informatics"/>
            <person name="Doyle S."/>
        </authorList>
    </citation>
    <scope>NUCLEOTIDE SEQUENCE [LARGE SCALE GENOMIC DNA]</scope>
    <source>
        <strain evidence="2 3">NCTC11807</strain>
    </source>
</reference>